<dbReference type="Pfam" id="PF25574">
    <property type="entry name" value="TPR_IMB1"/>
    <property type="match status" value="1"/>
</dbReference>
<accession>A0A4V6WJR8</accession>
<dbReference type="GO" id="GO:0005634">
    <property type="term" value="C:nucleus"/>
    <property type="evidence" value="ECO:0007669"/>
    <property type="project" value="UniProtKB-SubCell"/>
</dbReference>
<comment type="subcellular location">
    <subcellularLocation>
        <location evidence="2">Cytoplasm</location>
    </subcellularLocation>
    <subcellularLocation>
        <location evidence="1">Nucleus</location>
    </subcellularLocation>
</comment>
<evidence type="ECO:0000259" key="10">
    <source>
        <dbReference type="PROSITE" id="PS50166"/>
    </source>
</evidence>
<dbReference type="InterPro" id="IPR000357">
    <property type="entry name" value="HEAT"/>
</dbReference>
<dbReference type="InterPro" id="IPR016024">
    <property type="entry name" value="ARM-type_fold"/>
</dbReference>
<name>A0A4V6WJR8_9PEZI</name>
<evidence type="ECO:0000256" key="8">
    <source>
        <dbReference type="ARBA" id="ARBA00023242"/>
    </source>
</evidence>
<keyword evidence="12" id="KW-1185">Reference proteome</keyword>
<evidence type="ECO:0000256" key="9">
    <source>
        <dbReference type="PROSITE-ProRule" id="PRU00103"/>
    </source>
</evidence>
<dbReference type="Proteomes" id="UP000308549">
    <property type="component" value="Unassembled WGS sequence"/>
</dbReference>
<evidence type="ECO:0000256" key="5">
    <source>
        <dbReference type="ARBA" id="ARBA00022737"/>
    </source>
</evidence>
<organism evidence="11 12">
    <name type="scientific">Salinomyces thailandicus</name>
    <dbReference type="NCBI Taxonomy" id="706561"/>
    <lineage>
        <taxon>Eukaryota</taxon>
        <taxon>Fungi</taxon>
        <taxon>Dikarya</taxon>
        <taxon>Ascomycota</taxon>
        <taxon>Pezizomycotina</taxon>
        <taxon>Dothideomycetes</taxon>
        <taxon>Dothideomycetidae</taxon>
        <taxon>Mycosphaerellales</taxon>
        <taxon>Teratosphaeriaceae</taxon>
        <taxon>Salinomyces</taxon>
    </lineage>
</organism>
<dbReference type="InterPro" id="IPR058584">
    <property type="entry name" value="IMB1_TNPO1-like_TPR"/>
</dbReference>
<dbReference type="InterPro" id="IPR001494">
    <property type="entry name" value="Importin-beta_N"/>
</dbReference>
<evidence type="ECO:0000313" key="12">
    <source>
        <dbReference type="Proteomes" id="UP000308549"/>
    </source>
</evidence>
<dbReference type="Gene3D" id="1.25.10.10">
    <property type="entry name" value="Leucine-rich Repeat Variant"/>
    <property type="match status" value="2"/>
</dbReference>
<dbReference type="GO" id="GO:0031267">
    <property type="term" value="F:small GTPase binding"/>
    <property type="evidence" value="ECO:0007669"/>
    <property type="project" value="InterPro"/>
</dbReference>
<dbReference type="Pfam" id="PF25780">
    <property type="entry name" value="TPR_IPO5"/>
    <property type="match status" value="1"/>
</dbReference>
<dbReference type="AlphaFoldDB" id="A0A4V6WJR8"/>
<feature type="domain" description="Importin N-terminal" evidence="10">
    <location>
        <begin position="24"/>
        <end position="91"/>
    </location>
</feature>
<keyword evidence="6" id="KW-0653">Protein transport</keyword>
<keyword evidence="7" id="KW-0007">Acetylation</keyword>
<feature type="repeat" description="HEAT" evidence="9">
    <location>
        <begin position="386"/>
        <end position="424"/>
    </location>
</feature>
<evidence type="ECO:0000256" key="2">
    <source>
        <dbReference type="ARBA" id="ARBA00004496"/>
    </source>
</evidence>
<reference evidence="11 12" key="1">
    <citation type="submission" date="2017-03" db="EMBL/GenBank/DDBJ databases">
        <title>Genomes of endolithic fungi from Antarctica.</title>
        <authorList>
            <person name="Coleine C."/>
            <person name="Masonjones S."/>
            <person name="Stajich J.E."/>
        </authorList>
    </citation>
    <scope>NUCLEOTIDE SEQUENCE [LARGE SCALE GENOMIC DNA]</scope>
    <source>
        <strain evidence="11 12">CCFEE 6315</strain>
    </source>
</reference>
<keyword evidence="4" id="KW-0963">Cytoplasm</keyword>
<dbReference type="Pfam" id="PF02985">
    <property type="entry name" value="HEAT"/>
    <property type="match status" value="1"/>
</dbReference>
<protein>
    <recommendedName>
        <fullName evidence="10">Importin N-terminal domain-containing protein</fullName>
    </recommendedName>
</protein>
<dbReference type="Pfam" id="PF03810">
    <property type="entry name" value="IBN_N"/>
    <property type="match status" value="1"/>
</dbReference>
<dbReference type="InterPro" id="IPR057672">
    <property type="entry name" value="TPR_IPO4/5"/>
</dbReference>
<proteinExistence type="predicted"/>
<dbReference type="InterPro" id="IPR040122">
    <property type="entry name" value="Importin_beta"/>
</dbReference>
<evidence type="ECO:0000256" key="6">
    <source>
        <dbReference type="ARBA" id="ARBA00022927"/>
    </source>
</evidence>
<dbReference type="PANTHER" id="PTHR10527">
    <property type="entry name" value="IMPORTIN BETA"/>
    <property type="match status" value="1"/>
</dbReference>
<gene>
    <name evidence="11" type="ORF">B0A50_04315</name>
</gene>
<dbReference type="GO" id="GO:0005737">
    <property type="term" value="C:cytoplasm"/>
    <property type="evidence" value="ECO:0007669"/>
    <property type="project" value="UniProtKB-SubCell"/>
</dbReference>
<dbReference type="InterPro" id="IPR011989">
    <property type="entry name" value="ARM-like"/>
</dbReference>
<dbReference type="OrthoDB" id="7862313at2759"/>
<sequence length="1108" mass="122793">MDEQEFVSLLRALLQPDTNKVKQATSQLNKTYYSSPQSVVALVHIITSNDQPELRQLAAVEARKLVPKHWVSVSQDQKPQLRQQLLQSTIDDEAPLPRHSKARVIAAIAKVDLEDGQWQELPGMLQQAATSETVRHREVGIYIIFTLLEAMPDIFQENMSQMLQLFNQTIQDQQSVEVRINTMLALAELAMVLDTDEDTKSLKSFQNTIPHMVKILQHCIEAEDDEHAMQAFDVFNKLLSYESAFLNAHFGDLIGFFMHVAAKTEIDDDIRSQALSFLMQSARYRKLKVQSLKVGEQMTKMCIQIATELEELPSEEDEVSPARSALGLLDIMSESLPPSQVAVPLLKAIGPYVQNSDPSHRRAGILALGMCVEGAPDFIATQLKEILPLVLHLLEDQDSGVRSAALNGVARLADDLAEDMSKEHARLIPALIKNFDLALQSMRASQPDSKEHELNTHILKASCMAVDSLVEGFDQEDAAQYVNELVPRFATLFEHPDHKVQMAAVSAVGSIAAGAEEAFKPYFEKSMQSLGKFISIKESEDELELRSIALDSLGKIASAVGAEAFQQFVQPLMQSSEEGLHLDNQRLKETSYILWSTLARVYEENFEPFLPGVVKALLECLEQEETDTEVQLGAEASDLIGQEVTIAGKKIKVAGAGGQVEGVDNGDDDEDALVQELMDGADEDDDDWDDLGAVTAVAMEKEISIEVLGDVITHTKGKYLPYMQKTVEIVLPLLDHSYEGVRKSTVGTMWRAYACLWGLAEDGGMQKWQPGLPIKVKPTADLEKLGDLVMKGTLALWEEEMDRATVTEINRNLAATLKLCGPAILAPGANPGNTTPLKQITALVLMVLQKQHPCQKLDEELDDADALESESSEYDWLAIETAMEVITALTAALGPQSSELWKIFESPVVKYTSSQERFERSASIGTIGECLEGMQEGCTSFTPRLMKVLLKRLGDEDPEVKSNAAFAAGLLCLHSTDAKEVLGNYNTILQTLEPLLQKQSATPSEHEARLLDNAAGCVSRMIKKAPQNVPLEEVLPRLVDILPLKEDFRENEPVFDMIVSLYQSQNPVIQGLTERLMPVFEKIMGPPEEQLTEGTKEKVQQLVEYLRR</sequence>
<dbReference type="SUPFAM" id="SSF48371">
    <property type="entry name" value="ARM repeat"/>
    <property type="match status" value="2"/>
</dbReference>
<dbReference type="PROSITE" id="PS50077">
    <property type="entry name" value="HEAT_REPEAT"/>
    <property type="match status" value="1"/>
</dbReference>
<evidence type="ECO:0000256" key="4">
    <source>
        <dbReference type="ARBA" id="ARBA00022490"/>
    </source>
</evidence>
<dbReference type="SMART" id="SM00913">
    <property type="entry name" value="IBN_N"/>
    <property type="match status" value="1"/>
</dbReference>
<evidence type="ECO:0000256" key="7">
    <source>
        <dbReference type="ARBA" id="ARBA00022990"/>
    </source>
</evidence>
<evidence type="ECO:0000256" key="1">
    <source>
        <dbReference type="ARBA" id="ARBA00004123"/>
    </source>
</evidence>
<keyword evidence="5" id="KW-0677">Repeat</keyword>
<comment type="caution">
    <text evidence="11">The sequence shown here is derived from an EMBL/GenBank/DDBJ whole genome shotgun (WGS) entry which is preliminary data.</text>
</comment>
<evidence type="ECO:0000313" key="11">
    <source>
        <dbReference type="EMBL" id="TKA26869.1"/>
    </source>
</evidence>
<dbReference type="EMBL" id="NAJL01000026">
    <property type="protein sequence ID" value="TKA26869.1"/>
    <property type="molecule type" value="Genomic_DNA"/>
</dbReference>
<dbReference type="PROSITE" id="PS50166">
    <property type="entry name" value="IMPORTIN_B_NT"/>
    <property type="match status" value="1"/>
</dbReference>
<keyword evidence="3" id="KW-0813">Transport</keyword>
<dbReference type="InterPro" id="IPR021133">
    <property type="entry name" value="HEAT_type_2"/>
</dbReference>
<keyword evidence="8" id="KW-0539">Nucleus</keyword>
<evidence type="ECO:0000256" key="3">
    <source>
        <dbReference type="ARBA" id="ARBA00022448"/>
    </source>
</evidence>
<dbReference type="GO" id="GO:0006606">
    <property type="term" value="P:protein import into nucleus"/>
    <property type="evidence" value="ECO:0007669"/>
    <property type="project" value="InterPro"/>
</dbReference>